<evidence type="ECO:0000256" key="1">
    <source>
        <dbReference type="SAM" id="SignalP"/>
    </source>
</evidence>
<evidence type="ECO:0000259" key="2">
    <source>
        <dbReference type="Pfam" id="PF12706"/>
    </source>
</evidence>
<organism evidence="3 4">
    <name type="scientific">Sesamum alatum</name>
    <dbReference type="NCBI Taxonomy" id="300844"/>
    <lineage>
        <taxon>Eukaryota</taxon>
        <taxon>Viridiplantae</taxon>
        <taxon>Streptophyta</taxon>
        <taxon>Embryophyta</taxon>
        <taxon>Tracheophyta</taxon>
        <taxon>Spermatophyta</taxon>
        <taxon>Magnoliopsida</taxon>
        <taxon>eudicotyledons</taxon>
        <taxon>Gunneridae</taxon>
        <taxon>Pentapetalae</taxon>
        <taxon>asterids</taxon>
        <taxon>lamiids</taxon>
        <taxon>Lamiales</taxon>
        <taxon>Pedaliaceae</taxon>
        <taxon>Sesamum</taxon>
    </lineage>
</organism>
<gene>
    <name evidence="3" type="ORF">Salat_0043300</name>
</gene>
<protein>
    <submittedName>
        <fullName evidence="3">TRNase Z TRZ1</fullName>
    </submittedName>
</protein>
<feature type="signal peptide" evidence="1">
    <location>
        <begin position="1"/>
        <end position="15"/>
    </location>
</feature>
<name>A0AAE1YVJ5_9LAMI</name>
<dbReference type="AlphaFoldDB" id="A0AAE1YVJ5"/>
<dbReference type="Gene3D" id="3.60.15.10">
    <property type="entry name" value="Ribonuclease Z/Hydroxyacylglutathione hydrolase-like"/>
    <property type="match status" value="1"/>
</dbReference>
<feature type="chain" id="PRO_5042273160" evidence="1">
    <location>
        <begin position="16"/>
        <end position="574"/>
    </location>
</feature>
<dbReference type="InterPro" id="IPR001279">
    <property type="entry name" value="Metallo-B-lactamas"/>
</dbReference>
<dbReference type="InterPro" id="IPR036866">
    <property type="entry name" value="RibonucZ/Hydroxyglut_hydro"/>
</dbReference>
<dbReference type="PANTHER" id="PTHR46504">
    <property type="entry name" value="TRNASE Z TRZ1"/>
    <property type="match status" value="1"/>
</dbReference>
<keyword evidence="1" id="KW-0732">Signal</keyword>
<dbReference type="Pfam" id="PF12706">
    <property type="entry name" value="Lactamase_B_2"/>
    <property type="match status" value="1"/>
</dbReference>
<dbReference type="Proteomes" id="UP001293254">
    <property type="component" value="Unassembled WGS sequence"/>
</dbReference>
<dbReference type="SUPFAM" id="SSF56281">
    <property type="entry name" value="Metallo-hydrolase/oxidoreductase"/>
    <property type="match status" value="1"/>
</dbReference>
<reference evidence="3" key="2">
    <citation type="journal article" date="2024" name="Plant">
        <title>Genomic evolution and insights into agronomic trait innovations of Sesamum species.</title>
        <authorList>
            <person name="Miao H."/>
            <person name="Wang L."/>
            <person name="Qu L."/>
            <person name="Liu H."/>
            <person name="Sun Y."/>
            <person name="Le M."/>
            <person name="Wang Q."/>
            <person name="Wei S."/>
            <person name="Zheng Y."/>
            <person name="Lin W."/>
            <person name="Duan Y."/>
            <person name="Cao H."/>
            <person name="Xiong S."/>
            <person name="Wang X."/>
            <person name="Wei L."/>
            <person name="Li C."/>
            <person name="Ma Q."/>
            <person name="Ju M."/>
            <person name="Zhao R."/>
            <person name="Li G."/>
            <person name="Mu C."/>
            <person name="Tian Q."/>
            <person name="Mei H."/>
            <person name="Zhang T."/>
            <person name="Gao T."/>
            <person name="Zhang H."/>
        </authorList>
    </citation>
    <scope>NUCLEOTIDE SEQUENCE</scope>
    <source>
        <strain evidence="3">3651</strain>
    </source>
</reference>
<dbReference type="CDD" id="cd16272">
    <property type="entry name" value="RNaseZ_MBL-fold"/>
    <property type="match status" value="1"/>
</dbReference>
<accession>A0AAE1YVJ5</accession>
<feature type="domain" description="Metallo-beta-lactamase" evidence="2">
    <location>
        <begin position="342"/>
        <end position="543"/>
    </location>
</feature>
<evidence type="ECO:0000313" key="4">
    <source>
        <dbReference type="Proteomes" id="UP001293254"/>
    </source>
</evidence>
<keyword evidence="4" id="KW-1185">Reference proteome</keyword>
<dbReference type="PANTHER" id="PTHR46504:SF2">
    <property type="entry name" value="TRNASE Z TRZ1"/>
    <property type="match status" value="1"/>
</dbReference>
<evidence type="ECO:0000313" key="3">
    <source>
        <dbReference type="EMBL" id="KAK4437094.1"/>
    </source>
</evidence>
<comment type="caution">
    <text evidence="3">The sequence shown here is derived from an EMBL/GenBank/DDBJ whole genome shotgun (WGS) entry which is preliminary data.</text>
</comment>
<reference evidence="3" key="1">
    <citation type="submission" date="2020-06" db="EMBL/GenBank/DDBJ databases">
        <authorList>
            <person name="Li T."/>
            <person name="Hu X."/>
            <person name="Zhang T."/>
            <person name="Song X."/>
            <person name="Zhang H."/>
            <person name="Dai N."/>
            <person name="Sheng W."/>
            <person name="Hou X."/>
            <person name="Wei L."/>
        </authorList>
    </citation>
    <scope>NUCLEOTIDE SEQUENCE</scope>
    <source>
        <strain evidence="3">3651</strain>
        <tissue evidence="3">Leaf</tissue>
    </source>
</reference>
<proteinExistence type="predicted"/>
<dbReference type="EMBL" id="JACGWO010000001">
    <property type="protein sequence ID" value="KAK4437094.1"/>
    <property type="molecule type" value="Genomic_DNA"/>
</dbReference>
<sequence>MAGMLVAWFWRVVFGWRLGCVGDFDSNGLWDIPYVEFGSIGEPALLAIEKASGKGVNGKEKSLAKEAALLVMLAHDGFSVKLNGEEIKALIQYLGKWLRKYERFPQVGPCPKASSALGLKVCDWVPTLEVVVKCLGVVVDEHFSSLVLHSEFHELRSIEEVVSSLATEARLCGTLANLAERLRIENQAYHRDALGKKNSLSLSLISLTPRRRVSKLRCRCRRPQSSVFTSGTLTSSFFAAIGAILLVQVRTVRLVQEGKVVKLQIVLCSVEMASSDQNASEVIDLKSEKQKRKKKTGKEELKIEGYSIDGLSIAGHETCVILPGLNLAFDIGKCPQRAVSQQFLFISHGHMDHIGGLPMYVATRGLYRMAPPTVFVPKVIKENVEKIFEAHRAMDQSELNHTLVGLDVGEEFHLRKDLIVRAFKTYHVIPSQGYIIYSVRHKLKQEYVGLPGPEIKSLRLSGVEITDTFTSPEVAFTGDTMSDFIIDPENVDVLKAKLLIMESTYVEDTCTVEDARDYGHTHLSEIINHADKFQNKAILLIHFSARYQLDVIENAVSALPPPLAGRVFALTKGF</sequence>